<dbReference type="Pfam" id="PF10080">
    <property type="entry name" value="FtrD-like"/>
    <property type="match status" value="1"/>
</dbReference>
<evidence type="ECO:0000313" key="4">
    <source>
        <dbReference type="EMBL" id="MDF1612286.1"/>
    </source>
</evidence>
<feature type="domain" description="Membrane iron-sulfur containing protein FtrD-like" evidence="2">
    <location>
        <begin position="123"/>
        <end position="224"/>
    </location>
</feature>
<evidence type="ECO:0000259" key="3">
    <source>
        <dbReference type="Pfam" id="PF13240"/>
    </source>
</evidence>
<organism evidence="4 5">
    <name type="scientific">Stygiobacter electus</name>
    <dbReference type="NCBI Taxonomy" id="3032292"/>
    <lineage>
        <taxon>Bacteria</taxon>
        <taxon>Pseudomonadati</taxon>
        <taxon>Ignavibacteriota</taxon>
        <taxon>Ignavibacteria</taxon>
        <taxon>Ignavibacteriales</taxon>
        <taxon>Melioribacteraceae</taxon>
        <taxon>Stygiobacter</taxon>
    </lineage>
</organism>
<evidence type="ECO:0000313" key="5">
    <source>
        <dbReference type="Proteomes" id="UP001221302"/>
    </source>
</evidence>
<keyword evidence="5" id="KW-1185">Reference proteome</keyword>
<evidence type="ECO:0000259" key="2">
    <source>
        <dbReference type="Pfam" id="PF10080"/>
    </source>
</evidence>
<proteinExistence type="predicted"/>
<dbReference type="InterPro" id="IPR018758">
    <property type="entry name" value="FtrD-like"/>
</dbReference>
<dbReference type="Proteomes" id="UP001221302">
    <property type="component" value="Unassembled WGS sequence"/>
</dbReference>
<comment type="caution">
    <text evidence="4">The sequence shown here is derived from an EMBL/GenBank/DDBJ whole genome shotgun (WGS) entry which is preliminary data.</text>
</comment>
<dbReference type="RefSeq" id="WP_321536057.1">
    <property type="nucleotide sequence ID" value="NZ_JARGDL010000011.1"/>
</dbReference>
<reference evidence="4" key="1">
    <citation type="submission" date="2023-03" db="EMBL/GenBank/DDBJ databases">
        <title>Stygiobacter electus gen. nov., sp. nov., facultatively anaerobic thermotolerant bacterium of the class Ignavibacteria from a well of Yessentuki mineral water deposit.</title>
        <authorList>
            <person name="Podosokorskaya O.A."/>
            <person name="Elcheninov A.G."/>
            <person name="Petrova N.F."/>
            <person name="Zavarzina D.G."/>
            <person name="Kublanov I.V."/>
            <person name="Merkel A.Y."/>
        </authorList>
    </citation>
    <scope>NUCLEOTIDE SEQUENCE</scope>
    <source>
        <strain evidence="4">09-Me</strain>
    </source>
</reference>
<dbReference type="AlphaFoldDB" id="A0AAE3TD89"/>
<sequence length="226" mass="25346">MSIINFCPHCGIRIQEEGNFCPKCGSMLNELSNKTFRANNNKKERVLKSSSAKNKNIYWVIVGTVVILFMIIYYSTQPTKEYKIIKEQPKVVNSITYPSLRFDANYSIAFAKGGKIILPLDVVKEKKMVKFDFSTNNTSIPILAYLSEEGKVITAISMCEPCDSRDFHMQGSNLVCNSCGTTWNLNNLEAISGACGKYPPDPIPSKVVGNEIQIDENLVLGWTRRV</sequence>
<accession>A0AAE3TD89</accession>
<dbReference type="InterPro" id="IPR026870">
    <property type="entry name" value="Zinc_ribbon_dom"/>
</dbReference>
<keyword evidence="1" id="KW-0812">Transmembrane</keyword>
<evidence type="ECO:0000256" key="1">
    <source>
        <dbReference type="SAM" id="Phobius"/>
    </source>
</evidence>
<keyword evidence="1" id="KW-0472">Membrane</keyword>
<name>A0AAE3TD89_9BACT</name>
<protein>
    <submittedName>
        <fullName evidence="4">Fe-S-containing protein</fullName>
    </submittedName>
</protein>
<dbReference type="Pfam" id="PF13240">
    <property type="entry name" value="Zn_Ribbon_1"/>
    <property type="match status" value="1"/>
</dbReference>
<feature type="transmembrane region" description="Helical" evidence="1">
    <location>
        <begin position="57"/>
        <end position="76"/>
    </location>
</feature>
<dbReference type="EMBL" id="JARGDL010000011">
    <property type="protein sequence ID" value="MDF1612286.1"/>
    <property type="molecule type" value="Genomic_DNA"/>
</dbReference>
<keyword evidence="1" id="KW-1133">Transmembrane helix</keyword>
<feature type="domain" description="Zinc-ribbon" evidence="3">
    <location>
        <begin position="6"/>
        <end position="28"/>
    </location>
</feature>
<gene>
    <name evidence="4" type="ORF">P0M35_09000</name>
</gene>